<feature type="transmembrane region" description="Helical" evidence="8">
    <location>
        <begin position="385"/>
        <end position="413"/>
    </location>
</feature>
<dbReference type="GO" id="GO:0016324">
    <property type="term" value="C:apical plasma membrane"/>
    <property type="evidence" value="ECO:0007669"/>
    <property type="project" value="TreeGrafter"/>
</dbReference>
<dbReference type="AlphaFoldDB" id="A0A6J0GCI2"/>
<feature type="transmembrane region" description="Helical" evidence="8">
    <location>
        <begin position="69"/>
        <end position="96"/>
    </location>
</feature>
<organism evidence="9 10">
    <name type="scientific">Lepidothrix coronata</name>
    <name type="common">blue-crowned manakin</name>
    <dbReference type="NCBI Taxonomy" id="321398"/>
    <lineage>
        <taxon>Eukaryota</taxon>
        <taxon>Metazoa</taxon>
        <taxon>Chordata</taxon>
        <taxon>Craniata</taxon>
        <taxon>Vertebrata</taxon>
        <taxon>Euteleostomi</taxon>
        <taxon>Archelosauria</taxon>
        <taxon>Archosauria</taxon>
        <taxon>Dinosauria</taxon>
        <taxon>Saurischia</taxon>
        <taxon>Theropoda</taxon>
        <taxon>Coelurosauria</taxon>
        <taxon>Aves</taxon>
        <taxon>Neognathae</taxon>
        <taxon>Neoaves</taxon>
        <taxon>Telluraves</taxon>
        <taxon>Australaves</taxon>
        <taxon>Passeriformes</taxon>
        <taxon>Pipridae</taxon>
        <taxon>Lepidothrix</taxon>
    </lineage>
</organism>
<evidence type="ECO:0000256" key="3">
    <source>
        <dbReference type="ARBA" id="ARBA00022692"/>
    </source>
</evidence>
<comment type="similarity">
    <text evidence="2">Belongs to the prominin family.</text>
</comment>
<evidence type="ECO:0000256" key="4">
    <source>
        <dbReference type="ARBA" id="ARBA00022989"/>
    </source>
</evidence>
<feature type="transmembrane region" description="Helical" evidence="8">
    <location>
        <begin position="117"/>
        <end position="140"/>
    </location>
</feature>
<evidence type="ECO:0000256" key="1">
    <source>
        <dbReference type="ARBA" id="ARBA00004475"/>
    </source>
</evidence>
<keyword evidence="9" id="KW-1185">Reference proteome</keyword>
<keyword evidence="4 8" id="KW-1133">Transmembrane helix</keyword>
<gene>
    <name evidence="10" type="primary">LOC108492080</name>
</gene>
<keyword evidence="6" id="KW-0325">Glycoprotein</keyword>
<feature type="coiled-coil region" evidence="7">
    <location>
        <begin position="614"/>
        <end position="659"/>
    </location>
</feature>
<feature type="transmembrane region" description="Helical" evidence="8">
    <location>
        <begin position="434"/>
        <end position="467"/>
    </location>
</feature>
<dbReference type="RefSeq" id="XP_017659465.1">
    <property type="nucleotide sequence ID" value="XM_017803976.1"/>
</dbReference>
<dbReference type="GO" id="GO:0005929">
    <property type="term" value="C:cilium"/>
    <property type="evidence" value="ECO:0007669"/>
    <property type="project" value="TreeGrafter"/>
</dbReference>
<dbReference type="GO" id="GO:0009986">
    <property type="term" value="C:cell surface"/>
    <property type="evidence" value="ECO:0007669"/>
    <property type="project" value="TreeGrafter"/>
</dbReference>
<dbReference type="Pfam" id="PF05478">
    <property type="entry name" value="Prominin"/>
    <property type="match status" value="1"/>
</dbReference>
<protein>
    <submittedName>
        <fullName evidence="10">Prominin-1-A-like</fullName>
    </submittedName>
</protein>
<accession>A0A6J0GCI2</accession>
<sequence length="797" mass="88972">MELGNIPQPTYGPGLEAPGSNTPGLLAMAHGFLRLVQPNPLPLEVIDFGQSQIEFNQEDIKELLLYEPGFLVCVAIGVLFIIFVPLVGCCFCCCRCCGNCGGRMYQKQEPGMGCRRWALWASVLLVTAFLLAGGVCAFISNARFSQAVNSTFPNVNNTLDNIRTYLASIPQQVDFIIDSSDVPLGHVNSSLQDIGPNLGSMITSHIRNSTDGALGSLQSLLQGMEKLEATFYDITTSHSDLEELQSQFGQRLDSLRDSLNQTLQRCGSPCNSVSLSDLTFTANFSTIPSVQQQLEALRDVSRSSTVTDLEKVNRTLNTISEKVQEQAQDVVAKTQDQLGFIRQEIRSLQEQLPFLDVEEKVGAFVGNITLVLEEYRGPIITWDGLRLIVCALLCCTVLLVVLCNVFGLLLGPLGLKEGVLPTKRSGLSNAGGNFFMAGVGFSFIFSWLLMLLVMIIFVVGGNVYMLFCESWRNQQLFQLLDTPGLIPGFNLSELLGQEGDTTNFSEIYRQCHQDASLWKTLHLDQRVSLDELLNISQYTGEISMAFEEMNITLSPVSLLNQTQEDMLLHASQAGQPPDFTLTLEQLDQNITQGSLLDLATELEQLAEKTDIDVKTDLEDEARKLREMDKEMQADFSGPLQSLKKNIHSVQSGAAQLEGQTRTALDKANKTQKFLERETPNIIKNETRTFLEQLLHFFETYISWAKSRLTEDVARCKPVAQTLDNVEVIGCDYIMDSVNAFWFSLGWCTLFLLPSIILSVRLAKFYRRMDIADVYRNEEFEMPPAFNYYIIPRPSTRH</sequence>
<dbReference type="PANTHER" id="PTHR22730">
    <property type="entry name" value="PROMININ PROM PROTEIN"/>
    <property type="match status" value="1"/>
</dbReference>
<dbReference type="GeneID" id="108492080"/>
<evidence type="ECO:0000256" key="2">
    <source>
        <dbReference type="ARBA" id="ARBA00006058"/>
    </source>
</evidence>
<feature type="coiled-coil region" evidence="7">
    <location>
        <begin position="309"/>
        <end position="351"/>
    </location>
</feature>
<keyword evidence="3 8" id="KW-0812">Transmembrane</keyword>
<dbReference type="GO" id="GO:0071914">
    <property type="term" value="C:prominosome"/>
    <property type="evidence" value="ECO:0007669"/>
    <property type="project" value="TreeGrafter"/>
</dbReference>
<evidence type="ECO:0000256" key="5">
    <source>
        <dbReference type="ARBA" id="ARBA00023136"/>
    </source>
</evidence>
<evidence type="ECO:0000313" key="10">
    <source>
        <dbReference type="RefSeq" id="XP_017659465.1"/>
    </source>
</evidence>
<dbReference type="PANTHER" id="PTHR22730:SF4">
    <property type="entry name" value="PROMININ-1-A-LIKE"/>
    <property type="match status" value="1"/>
</dbReference>
<dbReference type="GO" id="GO:0015485">
    <property type="term" value="F:cholesterol binding"/>
    <property type="evidence" value="ECO:0007669"/>
    <property type="project" value="TreeGrafter"/>
</dbReference>
<dbReference type="InterPro" id="IPR008795">
    <property type="entry name" value="Prominin"/>
</dbReference>
<keyword evidence="7" id="KW-0175">Coiled coil</keyword>
<evidence type="ECO:0000313" key="9">
    <source>
        <dbReference type="Proteomes" id="UP000504624"/>
    </source>
</evidence>
<dbReference type="GO" id="GO:0031528">
    <property type="term" value="C:microvillus membrane"/>
    <property type="evidence" value="ECO:0007669"/>
    <property type="project" value="UniProtKB-SubCell"/>
</dbReference>
<evidence type="ECO:0000256" key="8">
    <source>
        <dbReference type="SAM" id="Phobius"/>
    </source>
</evidence>
<keyword evidence="5 8" id="KW-0472">Membrane</keyword>
<evidence type="ECO:0000256" key="6">
    <source>
        <dbReference type="ARBA" id="ARBA00023180"/>
    </source>
</evidence>
<feature type="transmembrane region" description="Helical" evidence="8">
    <location>
        <begin position="739"/>
        <end position="759"/>
    </location>
</feature>
<dbReference type="OrthoDB" id="6229420at2759"/>
<reference evidence="10" key="1">
    <citation type="submission" date="2025-08" db="UniProtKB">
        <authorList>
            <consortium name="RefSeq"/>
        </authorList>
    </citation>
    <scope>IDENTIFICATION</scope>
</reference>
<dbReference type="Proteomes" id="UP000504624">
    <property type="component" value="Unplaced"/>
</dbReference>
<dbReference type="Gene3D" id="1.20.1330.10">
    <property type="entry name" value="f41 fragment of flagellin, N-terminal domain"/>
    <property type="match status" value="1"/>
</dbReference>
<comment type="subcellular location">
    <subcellularLocation>
        <location evidence="1">Cell projection</location>
        <location evidence="1">Microvillus membrane</location>
        <topology evidence="1">Multi-pass membrane protein</topology>
    </subcellularLocation>
</comment>
<name>A0A6J0GCI2_9PASS</name>
<evidence type="ECO:0000256" key="7">
    <source>
        <dbReference type="SAM" id="Coils"/>
    </source>
</evidence>
<proteinExistence type="inferred from homology"/>